<dbReference type="GO" id="GO:0006508">
    <property type="term" value="P:proteolysis"/>
    <property type="evidence" value="ECO:0007669"/>
    <property type="project" value="InterPro"/>
</dbReference>
<proteinExistence type="predicted"/>
<sequence>MGVNLEVLRQLLLGQADTVLFHVAGEDVTLKRKRISRRKDSSTWVGTDPTGRIRVLLTIGRDHFFGRALVDGREFYYRPDPDTGECVIEERDPSQKVPLGDDVLTPPSAPAPSAALSLPATAAAVADDTSVIDVMVLYTSGLATDYVTTDLIQSRIQYLIDVANDSYINSNINTHLRLVYSQEVSYGDDVPTSVALDDLTGNNGVFADVETLRTQYGADQVTLLRSFVGEYCGLAWLMTGNDPGYAYAVVADGSYQGSYCDDLTYVHELGHNLGCAHDRDHAASGGIYPYSYGYQFEAGGVGYRTIMAYDCVGGCAQINYFSNPDVLYEGVATGVPAGLADAADNAATIEQTRLVVAGYRSSVLPALLPSARSHDFGSLEVGTNANFALYLSNNGTGNLEIGQISNPDAPFSIVEDNCSNQSIAAGEHCIVWIGCTPTAPGLYDSSFTVFSNDPVEPEFTMVLSATGQSTAPWITVTPTYLSFPKLLPGQTSDLSVAIGNLGLTDLQIGTIGMGDSLAPPFTLQTDTCSGQVLATDTSCSLTVRYAPLTATDSWQDSFIIPSTDPDDSQVTVRLQVRRFPWALFLPAILKGSGAR</sequence>
<organism evidence="7 8">
    <name type="scientific">Desulfolithobacter dissulfuricans</name>
    <dbReference type="NCBI Taxonomy" id="2795293"/>
    <lineage>
        <taxon>Bacteria</taxon>
        <taxon>Pseudomonadati</taxon>
        <taxon>Thermodesulfobacteriota</taxon>
        <taxon>Desulfobulbia</taxon>
        <taxon>Desulfobulbales</taxon>
        <taxon>Desulfobulbaceae</taxon>
        <taxon>Desulfolithobacter</taxon>
    </lineage>
</organism>
<evidence type="ECO:0000313" key="7">
    <source>
        <dbReference type="EMBL" id="BCO09039.1"/>
    </source>
</evidence>
<dbReference type="InterPro" id="IPR024079">
    <property type="entry name" value="MetalloPept_cat_dom_sf"/>
</dbReference>
<keyword evidence="3" id="KW-0963">Cytoplasm</keyword>
<evidence type="ECO:0000256" key="3">
    <source>
        <dbReference type="ARBA" id="ARBA00022490"/>
    </source>
</evidence>
<dbReference type="KEGG" id="ddu:GF1_14150"/>
<keyword evidence="4" id="KW-0969">Cilium</keyword>
<dbReference type="NCBIfam" id="NF012200">
    <property type="entry name" value="choice_anch_D"/>
    <property type="match status" value="2"/>
</dbReference>
<keyword evidence="8" id="KW-1185">Reference proteome</keyword>
<dbReference type="InterPro" id="IPR053879">
    <property type="entry name" value="HYDIN_VesB_CFA65-like_Ig"/>
</dbReference>
<dbReference type="Gene3D" id="3.40.390.10">
    <property type="entry name" value="Collagenase (Catalytic Domain)"/>
    <property type="match status" value="1"/>
</dbReference>
<keyword evidence="5" id="KW-0966">Cell projection</keyword>
<evidence type="ECO:0000256" key="5">
    <source>
        <dbReference type="ARBA" id="ARBA00023273"/>
    </source>
</evidence>
<evidence type="ECO:0000313" key="8">
    <source>
        <dbReference type="Proteomes" id="UP001063350"/>
    </source>
</evidence>
<dbReference type="PROSITE" id="PS50215">
    <property type="entry name" value="ADAM_MEPRO"/>
    <property type="match status" value="1"/>
</dbReference>
<dbReference type="GO" id="GO:0004222">
    <property type="term" value="F:metalloendopeptidase activity"/>
    <property type="evidence" value="ECO:0007669"/>
    <property type="project" value="InterPro"/>
</dbReference>
<evidence type="ECO:0000256" key="1">
    <source>
        <dbReference type="ARBA" id="ARBA00004138"/>
    </source>
</evidence>
<dbReference type="AlphaFoldDB" id="A0A915U130"/>
<dbReference type="EMBL" id="AP024233">
    <property type="protein sequence ID" value="BCO09039.1"/>
    <property type="molecule type" value="Genomic_DNA"/>
</dbReference>
<dbReference type="Pfam" id="PF22544">
    <property type="entry name" value="HYDIN_VesB_CFA65-like_Ig"/>
    <property type="match status" value="1"/>
</dbReference>
<evidence type="ECO:0000256" key="4">
    <source>
        <dbReference type="ARBA" id="ARBA00023069"/>
    </source>
</evidence>
<dbReference type="Pfam" id="PF13583">
    <property type="entry name" value="Reprolysin_4"/>
    <property type="match status" value="1"/>
</dbReference>
<name>A0A915U130_9BACT</name>
<gene>
    <name evidence="7" type="ORF">GF1_14150</name>
</gene>
<protein>
    <recommendedName>
        <fullName evidence="6">Peptidase M12B domain-containing protein</fullName>
    </recommendedName>
</protein>
<reference evidence="7" key="1">
    <citation type="submission" date="2020-12" db="EMBL/GenBank/DDBJ databases">
        <title>Desulfobium dissulfuricans gen. nov., sp. nov., a novel mesophilic, sulfate-reducing bacterium isolated from a deep-sea hydrothermal vent.</title>
        <authorList>
            <person name="Hashimoto Y."/>
            <person name="Tame A."/>
            <person name="Sawayama S."/>
            <person name="Miyazaki J."/>
            <person name="Takai K."/>
            <person name="Nakagawa S."/>
        </authorList>
    </citation>
    <scope>NUCLEOTIDE SEQUENCE</scope>
    <source>
        <strain evidence="7">GF1</strain>
    </source>
</reference>
<evidence type="ECO:0000256" key="2">
    <source>
        <dbReference type="ARBA" id="ARBA00004496"/>
    </source>
</evidence>
<dbReference type="SUPFAM" id="SSF55486">
    <property type="entry name" value="Metalloproteases ('zincins'), catalytic domain"/>
    <property type="match status" value="1"/>
</dbReference>
<comment type="subcellular location">
    <subcellularLocation>
        <location evidence="1">Cell projection</location>
        <location evidence="1">Cilium</location>
    </subcellularLocation>
    <subcellularLocation>
        <location evidence="2">Cytoplasm</location>
    </subcellularLocation>
</comment>
<dbReference type="GO" id="GO:0005737">
    <property type="term" value="C:cytoplasm"/>
    <property type="evidence" value="ECO:0007669"/>
    <property type="project" value="UniProtKB-SubCell"/>
</dbReference>
<feature type="domain" description="Peptidase M12B" evidence="6">
    <location>
        <begin position="130"/>
        <end position="323"/>
    </location>
</feature>
<dbReference type="Proteomes" id="UP001063350">
    <property type="component" value="Chromosome"/>
</dbReference>
<dbReference type="InterPro" id="IPR013783">
    <property type="entry name" value="Ig-like_fold"/>
</dbReference>
<dbReference type="Gene3D" id="2.60.40.10">
    <property type="entry name" value="Immunoglobulins"/>
    <property type="match status" value="2"/>
</dbReference>
<dbReference type="InterPro" id="IPR001590">
    <property type="entry name" value="Peptidase_M12B"/>
</dbReference>
<evidence type="ECO:0000259" key="6">
    <source>
        <dbReference type="PROSITE" id="PS50215"/>
    </source>
</evidence>
<accession>A0A915U130</accession>